<comment type="caution">
    <text evidence="1">Lacks conserved residue(s) required for the propagation of feature annotation.</text>
</comment>
<dbReference type="Pfam" id="PF01549">
    <property type="entry name" value="ShK"/>
    <property type="match status" value="2"/>
</dbReference>
<proteinExistence type="predicted"/>
<reference evidence="3" key="2">
    <citation type="submission" date="2020-11" db="EMBL/GenBank/DDBJ databases">
        <authorList>
            <person name="McCartney M.A."/>
            <person name="Auch B."/>
            <person name="Kono T."/>
            <person name="Mallez S."/>
            <person name="Becker A."/>
            <person name="Gohl D.M."/>
            <person name="Silverstein K.A.T."/>
            <person name="Koren S."/>
            <person name="Bechman K.B."/>
            <person name="Herman A."/>
            <person name="Abrahante J.E."/>
            <person name="Garbe J."/>
        </authorList>
    </citation>
    <scope>NUCLEOTIDE SEQUENCE</scope>
    <source>
        <strain evidence="3">Duluth1</strain>
        <tissue evidence="3">Whole animal</tissue>
    </source>
</reference>
<reference evidence="3" key="1">
    <citation type="journal article" date="2019" name="bioRxiv">
        <title>The Genome of the Zebra Mussel, Dreissena polymorpha: A Resource for Invasive Species Research.</title>
        <authorList>
            <person name="McCartney M.A."/>
            <person name="Auch B."/>
            <person name="Kono T."/>
            <person name="Mallez S."/>
            <person name="Zhang Y."/>
            <person name="Obille A."/>
            <person name="Becker A."/>
            <person name="Abrahante J.E."/>
            <person name="Garbe J."/>
            <person name="Badalamenti J.P."/>
            <person name="Herman A."/>
            <person name="Mangelson H."/>
            <person name="Liachko I."/>
            <person name="Sullivan S."/>
            <person name="Sone E.D."/>
            <person name="Koren S."/>
            <person name="Silverstein K.A.T."/>
            <person name="Beckman K.B."/>
            <person name="Gohl D.M."/>
        </authorList>
    </citation>
    <scope>NUCLEOTIDE SEQUENCE</scope>
    <source>
        <strain evidence="3">Duluth1</strain>
        <tissue evidence="3">Whole animal</tissue>
    </source>
</reference>
<dbReference type="InterPro" id="IPR003582">
    <property type="entry name" value="ShKT_dom"/>
</dbReference>
<dbReference type="PROSITE" id="PS51670">
    <property type="entry name" value="SHKT"/>
    <property type="match status" value="2"/>
</dbReference>
<dbReference type="EMBL" id="JAIWYP010000003">
    <property type="protein sequence ID" value="KAH3844573.1"/>
    <property type="molecule type" value="Genomic_DNA"/>
</dbReference>
<feature type="domain" description="ShKT" evidence="2">
    <location>
        <begin position="1"/>
        <end position="12"/>
    </location>
</feature>
<dbReference type="AlphaFoldDB" id="A0A9D4QVJ2"/>
<evidence type="ECO:0000313" key="4">
    <source>
        <dbReference type="Proteomes" id="UP000828390"/>
    </source>
</evidence>
<dbReference type="Proteomes" id="UP000828390">
    <property type="component" value="Unassembled WGS sequence"/>
</dbReference>
<gene>
    <name evidence="3" type="ORF">DPMN_086832</name>
</gene>
<dbReference type="SMART" id="SM00254">
    <property type="entry name" value="ShKT"/>
    <property type="match status" value="1"/>
</dbReference>
<evidence type="ECO:0000313" key="3">
    <source>
        <dbReference type="EMBL" id="KAH3844573.1"/>
    </source>
</evidence>
<name>A0A9D4QVJ2_DREPO</name>
<protein>
    <recommendedName>
        <fullName evidence="2">ShKT domain-containing protein</fullName>
    </recommendedName>
</protein>
<feature type="domain" description="ShKT" evidence="2">
    <location>
        <begin position="15"/>
        <end position="50"/>
    </location>
</feature>
<sequence>MPDNCRKSCRLCVECENIHNTLECDNWALSNECSLNPNWMNPNCRKSCSAREMAAVETEVISVFFVVVDVFILLNSHNIV</sequence>
<comment type="caution">
    <text evidence="3">The sequence shown here is derived from an EMBL/GenBank/DDBJ whole genome shotgun (WGS) entry which is preliminary data.</text>
</comment>
<evidence type="ECO:0000256" key="1">
    <source>
        <dbReference type="PROSITE-ProRule" id="PRU01005"/>
    </source>
</evidence>
<evidence type="ECO:0000259" key="2">
    <source>
        <dbReference type="PROSITE" id="PS51670"/>
    </source>
</evidence>
<accession>A0A9D4QVJ2</accession>
<organism evidence="3 4">
    <name type="scientific">Dreissena polymorpha</name>
    <name type="common">Zebra mussel</name>
    <name type="synonym">Mytilus polymorpha</name>
    <dbReference type="NCBI Taxonomy" id="45954"/>
    <lineage>
        <taxon>Eukaryota</taxon>
        <taxon>Metazoa</taxon>
        <taxon>Spiralia</taxon>
        <taxon>Lophotrochozoa</taxon>
        <taxon>Mollusca</taxon>
        <taxon>Bivalvia</taxon>
        <taxon>Autobranchia</taxon>
        <taxon>Heteroconchia</taxon>
        <taxon>Euheterodonta</taxon>
        <taxon>Imparidentia</taxon>
        <taxon>Neoheterodontei</taxon>
        <taxon>Myida</taxon>
        <taxon>Dreissenoidea</taxon>
        <taxon>Dreissenidae</taxon>
        <taxon>Dreissena</taxon>
    </lineage>
</organism>
<keyword evidence="4" id="KW-1185">Reference proteome</keyword>